<gene>
    <name evidence="1" type="ORF">OP10G_2859</name>
</gene>
<dbReference type="Proteomes" id="UP000027982">
    <property type="component" value="Chromosome"/>
</dbReference>
<evidence type="ECO:0000313" key="1">
    <source>
        <dbReference type="EMBL" id="AIE86227.1"/>
    </source>
</evidence>
<dbReference type="InterPro" id="IPR027558">
    <property type="entry name" value="Pre_pil_HX9DG_C"/>
</dbReference>
<keyword evidence="2" id="KW-1185">Reference proteome</keyword>
<dbReference type="AlphaFoldDB" id="A0A068NSA2"/>
<organism evidence="1 2">
    <name type="scientific">Fimbriimonas ginsengisoli Gsoil 348</name>
    <dbReference type="NCBI Taxonomy" id="661478"/>
    <lineage>
        <taxon>Bacteria</taxon>
        <taxon>Bacillati</taxon>
        <taxon>Armatimonadota</taxon>
        <taxon>Fimbriimonadia</taxon>
        <taxon>Fimbriimonadales</taxon>
        <taxon>Fimbriimonadaceae</taxon>
        <taxon>Fimbriimonas</taxon>
    </lineage>
</organism>
<dbReference type="KEGG" id="fgi:OP10G_2859"/>
<dbReference type="HOGENOM" id="CLU_1014702_0_0_0"/>
<proteinExistence type="predicted"/>
<reference evidence="1 2" key="1">
    <citation type="journal article" date="2014" name="PLoS ONE">
        <title>The first complete genome sequence of the class fimbriimonadia in the phylum armatimonadetes.</title>
        <authorList>
            <person name="Hu Z.Y."/>
            <person name="Wang Y.Z."/>
            <person name="Im W.T."/>
            <person name="Wang S.Y."/>
            <person name="Zhao G.P."/>
            <person name="Zheng H.J."/>
            <person name="Quan Z.X."/>
        </authorList>
    </citation>
    <scope>NUCLEOTIDE SEQUENCE [LARGE SCALE GENOMIC DNA]</scope>
    <source>
        <strain evidence="1">Gsoil 348</strain>
    </source>
</reference>
<name>A0A068NSA2_FIMGI</name>
<dbReference type="PROSITE" id="PS51257">
    <property type="entry name" value="PROKAR_LIPOPROTEIN"/>
    <property type="match status" value="1"/>
</dbReference>
<evidence type="ECO:0000313" key="2">
    <source>
        <dbReference type="Proteomes" id="UP000027982"/>
    </source>
</evidence>
<dbReference type="RefSeq" id="WP_025225236.1">
    <property type="nucleotide sequence ID" value="NZ_CP007139.1"/>
</dbReference>
<dbReference type="EMBL" id="CP007139">
    <property type="protein sequence ID" value="AIE86227.1"/>
    <property type="molecule type" value="Genomic_DNA"/>
</dbReference>
<accession>A0A068NSA2</accession>
<dbReference type="OrthoDB" id="191764at2"/>
<protein>
    <recommendedName>
        <fullName evidence="3">Lipoprotein</fullName>
    </recommendedName>
</protein>
<evidence type="ECO:0008006" key="3">
    <source>
        <dbReference type="Google" id="ProtNLM"/>
    </source>
</evidence>
<sequence>MLVAARYGVLLVIIAAAGCSKPGGDAAAGGTKSLAGDWAATSTDAKSVLRLAEDGSATMIVGNSFATGVLEGRFSQSGDRLTLELASPGEPTPMKSTYRYRWISPTKMALKSDAPGGIEAVYTLAGKAAKTAKLTTGSVPGSVPPKDSMQTTCLSNIKQVAMASVLYSQDYDETLPTATTWATSLYPYAKNATLFSCPTLIKAGKKGGFAMDSRLSGLRTATIQNPRDTVLFFESTTEALGASDPQTSLLRKSRHDGKVNFALADGHAQALAAP</sequence>
<dbReference type="NCBIfam" id="TIGR04294">
    <property type="entry name" value="pre_pil_HX9DG"/>
    <property type="match status" value="1"/>
</dbReference>